<dbReference type="EMBL" id="JAEHOI010000006">
    <property type="protein sequence ID" value="MBK0421960.1"/>
    <property type="molecule type" value="Genomic_DNA"/>
</dbReference>
<protein>
    <submittedName>
        <fullName evidence="2">Siderophore-interacting protein</fullName>
    </submittedName>
</protein>
<dbReference type="PROSITE" id="PS51384">
    <property type="entry name" value="FAD_FR"/>
    <property type="match status" value="1"/>
</dbReference>
<keyword evidence="3" id="KW-1185">Reference proteome</keyword>
<dbReference type="RefSeq" id="WP_200132157.1">
    <property type="nucleotide sequence ID" value="NZ_JAEHOI010000006.1"/>
</dbReference>
<dbReference type="Pfam" id="PF04954">
    <property type="entry name" value="SIP"/>
    <property type="match status" value="1"/>
</dbReference>
<dbReference type="GO" id="GO:0016491">
    <property type="term" value="F:oxidoreductase activity"/>
    <property type="evidence" value="ECO:0007669"/>
    <property type="project" value="InterPro"/>
</dbReference>
<dbReference type="SUPFAM" id="SSF63380">
    <property type="entry name" value="Riboflavin synthase domain-like"/>
    <property type="match status" value="1"/>
</dbReference>
<dbReference type="Gene3D" id="3.40.50.80">
    <property type="entry name" value="Nucleotide-binding domain of ferredoxin-NADP reductase (FNR) module"/>
    <property type="match status" value="1"/>
</dbReference>
<sequence length="282" mass="30542">MSPQSEEFARTRTMHRFTARRVTAVRVARMEEFIRVTLSGDELGDWTSTGPEDHAKVFFPDPETGELVAPTAASPTESGIIRPDRPAFGRDFTPLNVRINVGSGHTEFDIDVLRHDNPGPAAAWAVEAEPGDELVVVGPRGSVDAATEARRVLCVVDPTALPAAARWIEEMPDSARVEVIVDLPGPIDWVRSYLAAQGGRDVPITAAPQGPDGLAEAARAAGIDDGTYVFAGGEAGRLLSLRRYLRGELGLPRERYSISGYWKRGDANFDHHAPIDPADPED</sequence>
<dbReference type="Proteomes" id="UP000618733">
    <property type="component" value="Unassembled WGS sequence"/>
</dbReference>
<name>A0A934QDU8_9MICO</name>
<gene>
    <name evidence="2" type="ORF">JD292_07710</name>
</gene>
<proteinExistence type="predicted"/>
<dbReference type="InterPro" id="IPR039374">
    <property type="entry name" value="SIP_fam"/>
</dbReference>
<feature type="domain" description="FAD-binding FR-type" evidence="1">
    <location>
        <begin position="14"/>
        <end position="146"/>
    </location>
</feature>
<comment type="caution">
    <text evidence="2">The sequence shown here is derived from an EMBL/GenBank/DDBJ whole genome shotgun (WGS) entry which is preliminary data.</text>
</comment>
<reference evidence="2" key="1">
    <citation type="submission" date="2020-12" db="EMBL/GenBank/DDBJ databases">
        <title>Leucobacter sp. CAS2, isolated from Chromium sludge.</title>
        <authorList>
            <person name="Xu Z."/>
        </authorList>
    </citation>
    <scope>NUCLEOTIDE SEQUENCE</scope>
    <source>
        <strain evidence="2">CSA2</strain>
    </source>
</reference>
<dbReference type="Pfam" id="PF08021">
    <property type="entry name" value="FAD_binding_9"/>
    <property type="match status" value="1"/>
</dbReference>
<dbReference type="Gene3D" id="2.40.30.10">
    <property type="entry name" value="Translation factors"/>
    <property type="match status" value="1"/>
</dbReference>
<dbReference type="InterPro" id="IPR007037">
    <property type="entry name" value="SIP_rossman_dom"/>
</dbReference>
<dbReference type="InterPro" id="IPR017927">
    <property type="entry name" value="FAD-bd_FR_type"/>
</dbReference>
<dbReference type="InterPro" id="IPR013113">
    <property type="entry name" value="SIP_FAD-bd"/>
</dbReference>
<accession>A0A934QDU8</accession>
<dbReference type="InterPro" id="IPR039261">
    <property type="entry name" value="FNR_nucleotide-bd"/>
</dbReference>
<dbReference type="AlphaFoldDB" id="A0A934QDU8"/>
<dbReference type="InterPro" id="IPR017938">
    <property type="entry name" value="Riboflavin_synthase-like_b-brl"/>
</dbReference>
<organism evidence="2 3">
    <name type="scientific">Leucobacter edaphi</name>
    <dbReference type="NCBI Taxonomy" id="2796472"/>
    <lineage>
        <taxon>Bacteria</taxon>
        <taxon>Bacillati</taxon>
        <taxon>Actinomycetota</taxon>
        <taxon>Actinomycetes</taxon>
        <taxon>Micrococcales</taxon>
        <taxon>Microbacteriaceae</taxon>
        <taxon>Leucobacter</taxon>
    </lineage>
</organism>
<evidence type="ECO:0000259" key="1">
    <source>
        <dbReference type="PROSITE" id="PS51384"/>
    </source>
</evidence>
<evidence type="ECO:0000313" key="3">
    <source>
        <dbReference type="Proteomes" id="UP000618733"/>
    </source>
</evidence>
<dbReference type="PANTHER" id="PTHR30157:SF0">
    <property type="entry name" value="NADPH-DEPENDENT FERRIC-CHELATE REDUCTASE"/>
    <property type="match status" value="1"/>
</dbReference>
<evidence type="ECO:0000313" key="2">
    <source>
        <dbReference type="EMBL" id="MBK0421960.1"/>
    </source>
</evidence>
<dbReference type="PANTHER" id="PTHR30157">
    <property type="entry name" value="FERRIC REDUCTASE, NADPH-DEPENDENT"/>
    <property type="match status" value="1"/>
</dbReference>
<dbReference type="CDD" id="cd06193">
    <property type="entry name" value="siderophore_interacting"/>
    <property type="match status" value="1"/>
</dbReference>